<dbReference type="HAMAP" id="MF_01337_B">
    <property type="entry name" value="Ribosomal_uL18_B"/>
    <property type="match status" value="1"/>
</dbReference>
<gene>
    <name evidence="7 8" type="primary">rplR</name>
    <name evidence="8" type="ordered locus">Minf_0699</name>
</gene>
<reference evidence="8 9" key="1">
    <citation type="journal article" date="2008" name="Biol. Direct">
        <title>Complete genome sequence of the extremely acidophilic methanotroph isolate V4, Methylacidiphilum infernorum, a representative of the bacterial phylum Verrucomicrobia.</title>
        <authorList>
            <person name="Hou S."/>
            <person name="Makarova K.S."/>
            <person name="Saw J.H."/>
            <person name="Senin P."/>
            <person name="Ly B.V."/>
            <person name="Zhou Z."/>
            <person name="Ren Y."/>
            <person name="Wang J."/>
            <person name="Galperin M.Y."/>
            <person name="Omelchenko M.V."/>
            <person name="Wolf Y.I."/>
            <person name="Yutin N."/>
            <person name="Koonin E.V."/>
            <person name="Stott M.B."/>
            <person name="Mountain B.W."/>
            <person name="Crowe M.A."/>
            <person name="Smirnova A.V."/>
            <person name="Dunfield P.F."/>
            <person name="Feng L."/>
            <person name="Wang L."/>
            <person name="Alam M."/>
        </authorList>
    </citation>
    <scope>NUCLEOTIDE SEQUENCE [LARGE SCALE GENOMIC DNA]</scope>
    <source>
        <strain evidence="9">Isolate V4</strain>
    </source>
</reference>
<comment type="subunit">
    <text evidence="7">Part of the 50S ribosomal subunit; part of the 5S rRNA/L5/L18/L25 subcomplex. Contacts the 5S and 23S rRNAs.</text>
</comment>
<dbReference type="AlphaFoldDB" id="B3E0K0"/>
<evidence type="ECO:0000256" key="3">
    <source>
        <dbReference type="ARBA" id="ARBA00022884"/>
    </source>
</evidence>
<dbReference type="HOGENOM" id="CLU_098841_0_1_0"/>
<dbReference type="Proteomes" id="UP000009149">
    <property type="component" value="Chromosome"/>
</dbReference>
<dbReference type="SUPFAM" id="SSF53137">
    <property type="entry name" value="Translational machinery components"/>
    <property type="match status" value="1"/>
</dbReference>
<dbReference type="EMBL" id="CP000975">
    <property type="protein sequence ID" value="ACD82754.1"/>
    <property type="molecule type" value="Genomic_DNA"/>
</dbReference>
<evidence type="ECO:0000256" key="7">
    <source>
        <dbReference type="HAMAP-Rule" id="MF_01337"/>
    </source>
</evidence>
<dbReference type="eggNOG" id="COG0256">
    <property type="taxonomic scope" value="Bacteria"/>
</dbReference>
<dbReference type="NCBIfam" id="TIGR00060">
    <property type="entry name" value="L18_bact"/>
    <property type="match status" value="1"/>
</dbReference>
<keyword evidence="3 7" id="KW-0694">RNA-binding</keyword>
<comment type="function">
    <text evidence="7">This is one of the proteins that bind and probably mediate the attachment of the 5S RNA into the large ribosomal subunit, where it forms part of the central protuberance.</text>
</comment>
<dbReference type="GO" id="GO:0006412">
    <property type="term" value="P:translation"/>
    <property type="evidence" value="ECO:0007669"/>
    <property type="project" value="UniProtKB-UniRule"/>
</dbReference>
<evidence type="ECO:0000256" key="1">
    <source>
        <dbReference type="ARBA" id="ARBA00007116"/>
    </source>
</evidence>
<dbReference type="GO" id="GO:0008097">
    <property type="term" value="F:5S rRNA binding"/>
    <property type="evidence" value="ECO:0007669"/>
    <property type="project" value="TreeGrafter"/>
</dbReference>
<dbReference type="STRING" id="481448.Minf_0699"/>
<dbReference type="PANTHER" id="PTHR12899">
    <property type="entry name" value="39S RIBOSOMAL PROTEIN L18, MITOCHONDRIAL"/>
    <property type="match status" value="1"/>
</dbReference>
<dbReference type="InterPro" id="IPR005484">
    <property type="entry name" value="Ribosomal_uL18_bac/plant/anim"/>
</dbReference>
<dbReference type="Gene3D" id="3.30.420.100">
    <property type="match status" value="1"/>
</dbReference>
<dbReference type="InterPro" id="IPR004389">
    <property type="entry name" value="Ribosomal_uL18_bac-type"/>
</dbReference>
<evidence type="ECO:0000256" key="5">
    <source>
        <dbReference type="ARBA" id="ARBA00023274"/>
    </source>
</evidence>
<dbReference type="CDD" id="cd00432">
    <property type="entry name" value="Ribosomal_L18_L5e"/>
    <property type="match status" value="1"/>
</dbReference>
<keyword evidence="5 7" id="KW-0687">Ribonucleoprotein</keyword>
<dbReference type="PANTHER" id="PTHR12899:SF3">
    <property type="entry name" value="LARGE RIBOSOMAL SUBUNIT PROTEIN UL18M"/>
    <property type="match status" value="1"/>
</dbReference>
<dbReference type="GO" id="GO:0003735">
    <property type="term" value="F:structural constituent of ribosome"/>
    <property type="evidence" value="ECO:0007669"/>
    <property type="project" value="InterPro"/>
</dbReference>
<protein>
    <recommendedName>
        <fullName evidence="6 7">Large ribosomal subunit protein uL18</fullName>
    </recommendedName>
</protein>
<keyword evidence="4 7" id="KW-0689">Ribosomal protein</keyword>
<evidence type="ECO:0000256" key="4">
    <source>
        <dbReference type="ARBA" id="ARBA00022980"/>
    </source>
</evidence>
<name>B3E0K0_METI4</name>
<evidence type="ECO:0000313" key="9">
    <source>
        <dbReference type="Proteomes" id="UP000009149"/>
    </source>
</evidence>
<dbReference type="GO" id="GO:0022625">
    <property type="term" value="C:cytosolic large ribosomal subunit"/>
    <property type="evidence" value="ECO:0007669"/>
    <property type="project" value="TreeGrafter"/>
</dbReference>
<comment type="similarity">
    <text evidence="1 7">Belongs to the universal ribosomal protein uL18 family.</text>
</comment>
<keyword evidence="2 7" id="KW-0699">rRNA-binding</keyword>
<organism evidence="8 9">
    <name type="scientific">Methylacidiphilum infernorum (isolate V4)</name>
    <name type="common">Methylokorus infernorum (strain V4)</name>
    <dbReference type="NCBI Taxonomy" id="481448"/>
    <lineage>
        <taxon>Bacteria</taxon>
        <taxon>Pseudomonadati</taxon>
        <taxon>Verrucomicrobiota</taxon>
        <taxon>Methylacidiphilae</taxon>
        <taxon>Methylacidiphilales</taxon>
        <taxon>Methylacidiphilaceae</taxon>
        <taxon>Methylacidiphilum (ex Ratnadevi et al. 2023)</taxon>
    </lineage>
</organism>
<accession>B3E0K0</accession>
<dbReference type="FunFam" id="3.30.420.100:FF:000001">
    <property type="entry name" value="50S ribosomal protein L18"/>
    <property type="match status" value="1"/>
</dbReference>
<dbReference type="Pfam" id="PF00861">
    <property type="entry name" value="Ribosomal_L18p"/>
    <property type="match status" value="1"/>
</dbReference>
<evidence type="ECO:0000256" key="2">
    <source>
        <dbReference type="ARBA" id="ARBA00022730"/>
    </source>
</evidence>
<evidence type="ECO:0000256" key="6">
    <source>
        <dbReference type="ARBA" id="ARBA00035197"/>
    </source>
</evidence>
<dbReference type="InterPro" id="IPR057268">
    <property type="entry name" value="Ribosomal_L18"/>
</dbReference>
<dbReference type="KEGG" id="min:Minf_0699"/>
<evidence type="ECO:0000313" key="8">
    <source>
        <dbReference type="EMBL" id="ACD82754.1"/>
    </source>
</evidence>
<proteinExistence type="inferred from homology"/>
<sequence>MENNRIEDMKKTRLDARKVRHLRIRKKVFGSPERPRLSVYFSNNHIYAQLINDEEGRTLAFASTMEKAFSGLKPNIEGATKIGEAIAKRALEKKIKKVVFDRGGFLYHGKVKALADSAREQGLEF</sequence>